<evidence type="ECO:0000256" key="3">
    <source>
        <dbReference type="ARBA" id="ARBA00023002"/>
    </source>
</evidence>
<dbReference type="PROSITE" id="PS00798">
    <property type="entry name" value="ALDOKETO_REDUCTASE_1"/>
    <property type="match status" value="2"/>
</dbReference>
<dbReference type="PRINTS" id="PR00069">
    <property type="entry name" value="ALDKETRDTASE"/>
</dbReference>
<dbReference type="GO" id="GO:0016491">
    <property type="term" value="F:oxidoreductase activity"/>
    <property type="evidence" value="ECO:0007669"/>
    <property type="project" value="UniProtKB-KW"/>
</dbReference>
<protein>
    <submittedName>
        <fullName evidence="6">NADP-dependent oxidoreductase domain-containing protein</fullName>
    </submittedName>
</protein>
<dbReference type="PROSITE" id="PS00062">
    <property type="entry name" value="ALDOKETO_REDUCTASE_2"/>
    <property type="match status" value="2"/>
</dbReference>
<dbReference type="Gene3D" id="3.20.20.100">
    <property type="entry name" value="NADP-dependent oxidoreductase domain"/>
    <property type="match status" value="2"/>
</dbReference>
<dbReference type="FunFam" id="3.20.20.100:FF:000006">
    <property type="entry name" value="Aldo-keto reductase family 1 member A1"/>
    <property type="match status" value="1"/>
</dbReference>
<dbReference type="InterPro" id="IPR023210">
    <property type="entry name" value="NADP_OxRdtase_dom"/>
</dbReference>
<dbReference type="SUPFAM" id="SSF51430">
    <property type="entry name" value="NAD(P)-linked oxidoreductase"/>
    <property type="match status" value="2"/>
</dbReference>
<keyword evidence="3" id="KW-0560">Oxidoreductase</keyword>
<comment type="similarity">
    <text evidence="1">Belongs to the aldo/keto reductase family.</text>
</comment>
<evidence type="ECO:0000259" key="4">
    <source>
        <dbReference type="Pfam" id="PF00248"/>
    </source>
</evidence>
<keyword evidence="2" id="KW-0521">NADP</keyword>
<evidence type="ECO:0000313" key="5">
    <source>
        <dbReference type="Proteomes" id="UP000887562"/>
    </source>
</evidence>
<evidence type="ECO:0000256" key="1">
    <source>
        <dbReference type="ARBA" id="ARBA00007905"/>
    </source>
</evidence>
<dbReference type="InterPro" id="IPR020471">
    <property type="entry name" value="AKR"/>
</dbReference>
<dbReference type="CDD" id="cd19071">
    <property type="entry name" value="AKR_AKR1-5-like"/>
    <property type="match status" value="2"/>
</dbReference>
<dbReference type="Proteomes" id="UP000887562">
    <property type="component" value="Unplaced"/>
</dbReference>
<dbReference type="Pfam" id="PF00248">
    <property type="entry name" value="Aldo_ket_red"/>
    <property type="match status" value="2"/>
</dbReference>
<reference evidence="6" key="1">
    <citation type="submission" date="2022-11" db="UniProtKB">
        <authorList>
            <consortium name="WormBaseParasite"/>
        </authorList>
    </citation>
    <scope>IDENTIFICATION</scope>
</reference>
<dbReference type="AlphaFoldDB" id="A0A915EUN9"/>
<sequence>MACMSMGADDAVAQVFKWSLLNSGYKIPQLGFGTFDAPKEVVTEAVEVAISAGFRHIDCAMIYGNEKEVGAAITTSIKRHNLRREDIFVTSKLFCDKHAPEDVRAACELSVENFGLQYLDLYLIHFPASFKIKEGVSFNIDDRNSVVFEYHKIEDTWKAMEELVSAGLVKSIGVSNFNKRQIERIFASCTIPPAVNHVEVNIHWLNTKLIEFCHSKNILVEGYSPLGCPGITEGRIKPLMQEENVVEIAHKHKKTPAQVLLRHGLQRGIVVLVKSVTPERIKSNFDVFNFELTNEEMEVLNKTSPNKRIFTISAIYKRRPNSLYRHEYWASCHSLCCGLGSMCQNLLLSSGCKIPQLRLGTLDAPKEVVYEAVKVAISAGYRHIDGAVLYENEKEVGAAVAESMKEHNLKREDIYLLWCDKHAPEDVRASCETSVKNFGLEYLDLYLIHFPVPFQMKEGGGFKITGSNAMEELVPAGLVKSIGVSNFNKRQLERILAMCTIPPAVNQIEVNPHCLSTKLIEFCHSKNILVEGYAPIGSPGFI</sequence>
<evidence type="ECO:0000256" key="2">
    <source>
        <dbReference type="ARBA" id="ARBA00022857"/>
    </source>
</evidence>
<keyword evidence="5" id="KW-1185">Reference proteome</keyword>
<proteinExistence type="inferred from homology"/>
<dbReference type="InterPro" id="IPR018170">
    <property type="entry name" value="Aldo/ket_reductase_CS"/>
</dbReference>
<feature type="domain" description="NADP-dependent oxidoreductase" evidence="4">
    <location>
        <begin position="364"/>
        <end position="540"/>
    </location>
</feature>
<feature type="domain" description="NADP-dependent oxidoreductase" evidence="4">
    <location>
        <begin position="31"/>
        <end position="301"/>
    </location>
</feature>
<evidence type="ECO:0000313" key="6">
    <source>
        <dbReference type="WBParaSite" id="maker-E.canG7_contigs_5140-snap-gene-0.3-mRNA-1"/>
    </source>
</evidence>
<organism evidence="5 6">
    <name type="scientific">Echinococcus canadensis</name>
    <dbReference type="NCBI Taxonomy" id="519352"/>
    <lineage>
        <taxon>Eukaryota</taxon>
        <taxon>Metazoa</taxon>
        <taxon>Spiralia</taxon>
        <taxon>Lophotrochozoa</taxon>
        <taxon>Platyhelminthes</taxon>
        <taxon>Cestoda</taxon>
        <taxon>Eucestoda</taxon>
        <taxon>Cyclophyllidea</taxon>
        <taxon>Taeniidae</taxon>
        <taxon>Echinococcus</taxon>
        <taxon>Echinococcus canadensis group</taxon>
    </lineage>
</organism>
<dbReference type="WBParaSite" id="maker-E.canG7_contigs_5140-snap-gene-0.3-mRNA-1">
    <property type="protein sequence ID" value="maker-E.canG7_contigs_5140-snap-gene-0.3-mRNA-1"/>
    <property type="gene ID" value="EcG7_08552"/>
</dbReference>
<dbReference type="PROSITE" id="PS00063">
    <property type="entry name" value="ALDOKETO_REDUCTASE_3"/>
    <property type="match status" value="1"/>
</dbReference>
<dbReference type="InterPro" id="IPR036812">
    <property type="entry name" value="NAD(P)_OxRdtase_dom_sf"/>
</dbReference>
<dbReference type="PANTHER" id="PTHR11732">
    <property type="entry name" value="ALDO/KETO REDUCTASE"/>
    <property type="match status" value="1"/>
</dbReference>
<accession>A0A915EUN9</accession>
<name>A0A915EUN9_9CEST</name>